<dbReference type="RefSeq" id="WP_371952631.1">
    <property type="nucleotide sequence ID" value="NZ_JAXCEI010000012.1"/>
</dbReference>
<dbReference type="InterPro" id="IPR001647">
    <property type="entry name" value="HTH_TetR"/>
</dbReference>
<dbReference type="PANTHER" id="PTHR30055:SF209">
    <property type="entry name" value="POSSIBLE TRANSCRIPTIONAL REGULATORY PROTEIN (PROBABLY TETR-FAMILY)"/>
    <property type="match status" value="1"/>
</dbReference>
<evidence type="ECO:0000259" key="6">
    <source>
        <dbReference type="PROSITE" id="PS50977"/>
    </source>
</evidence>
<sequence>MAGRPGEDARRRLVDAGIRLLERDGPEALNARRLAAEIGASTMAVYTHFGGMAGLHEAIMKEEFVRFGRHLHAVPRTDDPVADLLALGLAYRDFVLANPQRYRFMIGLTGPGAHPPIGHDLIGEGTPTTLPEVNAVFEQNVETVRRVMAAGRIRRDDPVPVAAQIWSMLHGYVLLETIGVFGRDGVPTVLAPAAVNLLVGLGDRPEAAEGSLRSLASAAEAPAPAPRPKVRPGRRPRA</sequence>
<keyword evidence="8" id="KW-1185">Reference proteome</keyword>
<dbReference type="PANTHER" id="PTHR30055">
    <property type="entry name" value="HTH-TYPE TRANSCRIPTIONAL REGULATOR RUTR"/>
    <property type="match status" value="1"/>
</dbReference>
<name>A0ABV4QGZ1_9ACTN</name>
<feature type="region of interest" description="Disordered" evidence="5">
    <location>
        <begin position="210"/>
        <end position="238"/>
    </location>
</feature>
<keyword evidence="1" id="KW-0805">Transcription regulation</keyword>
<feature type="domain" description="HTH tetR-type" evidence="6">
    <location>
        <begin position="7"/>
        <end position="67"/>
    </location>
</feature>
<dbReference type="Pfam" id="PF00440">
    <property type="entry name" value="TetR_N"/>
    <property type="match status" value="1"/>
</dbReference>
<keyword evidence="3" id="KW-0804">Transcription</keyword>
<feature type="compositionally biased region" description="Low complexity" evidence="5">
    <location>
        <begin position="210"/>
        <end position="222"/>
    </location>
</feature>
<evidence type="ECO:0000313" key="7">
    <source>
        <dbReference type="EMBL" id="MFA1542435.1"/>
    </source>
</evidence>
<evidence type="ECO:0000256" key="5">
    <source>
        <dbReference type="SAM" id="MobiDB-lite"/>
    </source>
</evidence>
<evidence type="ECO:0000256" key="1">
    <source>
        <dbReference type="ARBA" id="ARBA00023015"/>
    </source>
</evidence>
<feature type="DNA-binding region" description="H-T-H motif" evidence="4">
    <location>
        <begin position="30"/>
        <end position="49"/>
    </location>
</feature>
<comment type="caution">
    <text evidence="7">The sequence shown here is derived from an EMBL/GenBank/DDBJ whole genome shotgun (WGS) entry which is preliminary data.</text>
</comment>
<dbReference type="Pfam" id="PF13305">
    <property type="entry name" value="TetR_C_33"/>
    <property type="match status" value="1"/>
</dbReference>
<dbReference type="Proteomes" id="UP001569963">
    <property type="component" value="Unassembled WGS sequence"/>
</dbReference>
<dbReference type="Gene3D" id="1.10.357.10">
    <property type="entry name" value="Tetracycline Repressor, domain 2"/>
    <property type="match status" value="1"/>
</dbReference>
<evidence type="ECO:0000256" key="4">
    <source>
        <dbReference type="PROSITE-ProRule" id="PRU00335"/>
    </source>
</evidence>
<dbReference type="SUPFAM" id="SSF48498">
    <property type="entry name" value="Tetracyclin repressor-like, C-terminal domain"/>
    <property type="match status" value="1"/>
</dbReference>
<evidence type="ECO:0000256" key="2">
    <source>
        <dbReference type="ARBA" id="ARBA00023125"/>
    </source>
</evidence>
<accession>A0ABV4QGZ1</accession>
<dbReference type="InterPro" id="IPR009057">
    <property type="entry name" value="Homeodomain-like_sf"/>
</dbReference>
<dbReference type="InterPro" id="IPR036271">
    <property type="entry name" value="Tet_transcr_reg_TetR-rel_C_sf"/>
</dbReference>
<feature type="compositionally biased region" description="Basic residues" evidence="5">
    <location>
        <begin position="228"/>
        <end position="238"/>
    </location>
</feature>
<proteinExistence type="predicted"/>
<organism evidence="7 8">
    <name type="scientific">Actinomadura monticuli</name>
    <dbReference type="NCBI Taxonomy" id="3097367"/>
    <lineage>
        <taxon>Bacteria</taxon>
        <taxon>Bacillati</taxon>
        <taxon>Actinomycetota</taxon>
        <taxon>Actinomycetes</taxon>
        <taxon>Streptosporangiales</taxon>
        <taxon>Thermomonosporaceae</taxon>
        <taxon>Actinomadura</taxon>
    </lineage>
</organism>
<dbReference type="SUPFAM" id="SSF46689">
    <property type="entry name" value="Homeodomain-like"/>
    <property type="match status" value="1"/>
</dbReference>
<dbReference type="InterPro" id="IPR025996">
    <property type="entry name" value="MT1864/Rv1816-like_C"/>
</dbReference>
<keyword evidence="2 4" id="KW-0238">DNA-binding</keyword>
<dbReference type="InterPro" id="IPR050109">
    <property type="entry name" value="HTH-type_TetR-like_transc_reg"/>
</dbReference>
<protein>
    <submittedName>
        <fullName evidence="7">TetR/AcrR family transcriptional regulator</fullName>
    </submittedName>
</protein>
<gene>
    <name evidence="7" type="ORF">SM611_26150</name>
</gene>
<reference evidence="7 8" key="1">
    <citation type="submission" date="2023-11" db="EMBL/GenBank/DDBJ databases">
        <title>Actinomadura monticuli sp. nov., isolated from volcanic ash.</title>
        <authorList>
            <person name="Lee S.D."/>
            <person name="Yang H."/>
            <person name="Kim I.S."/>
        </authorList>
    </citation>
    <scope>NUCLEOTIDE SEQUENCE [LARGE SCALE GENOMIC DNA]</scope>
    <source>
        <strain evidence="7 8">DLS-62</strain>
    </source>
</reference>
<dbReference type="EMBL" id="JAXCEI010000012">
    <property type="protein sequence ID" value="MFA1542435.1"/>
    <property type="molecule type" value="Genomic_DNA"/>
</dbReference>
<evidence type="ECO:0000256" key="3">
    <source>
        <dbReference type="ARBA" id="ARBA00023163"/>
    </source>
</evidence>
<dbReference type="PROSITE" id="PS50977">
    <property type="entry name" value="HTH_TETR_2"/>
    <property type="match status" value="1"/>
</dbReference>
<evidence type="ECO:0000313" key="8">
    <source>
        <dbReference type="Proteomes" id="UP001569963"/>
    </source>
</evidence>